<dbReference type="AlphaFoldDB" id="A0A5C6RUT9"/>
<dbReference type="Proteomes" id="UP000321721">
    <property type="component" value="Unassembled WGS sequence"/>
</dbReference>
<dbReference type="RefSeq" id="WP_147100178.1">
    <property type="nucleotide sequence ID" value="NZ_VOOS01000003.1"/>
</dbReference>
<name>A0A5C6RUT9_9FLAO</name>
<dbReference type="InterPro" id="IPR003362">
    <property type="entry name" value="Bact_transf"/>
</dbReference>
<reference evidence="3 4" key="1">
    <citation type="submission" date="2019-08" db="EMBL/GenBank/DDBJ databases">
        <title>Genome of Vicingus serpentipes NCIMB 15042.</title>
        <authorList>
            <person name="Bowman J.P."/>
        </authorList>
    </citation>
    <scope>NUCLEOTIDE SEQUENCE [LARGE SCALE GENOMIC DNA]</scope>
    <source>
        <strain evidence="3 4">NCIMB 15042</strain>
    </source>
</reference>
<evidence type="ECO:0000256" key="1">
    <source>
        <dbReference type="ARBA" id="ARBA00006464"/>
    </source>
</evidence>
<feature type="domain" description="Bacterial sugar transferase" evidence="2">
    <location>
        <begin position="179"/>
        <end position="336"/>
    </location>
</feature>
<comment type="caution">
    <text evidence="3">The sequence shown here is derived from an EMBL/GenBank/DDBJ whole genome shotgun (WGS) entry which is preliminary data.</text>
</comment>
<evidence type="ECO:0000313" key="4">
    <source>
        <dbReference type="Proteomes" id="UP000321721"/>
    </source>
</evidence>
<dbReference type="OrthoDB" id="9808602at2"/>
<evidence type="ECO:0000313" key="3">
    <source>
        <dbReference type="EMBL" id="TXB65280.1"/>
    </source>
</evidence>
<keyword evidence="4" id="KW-1185">Reference proteome</keyword>
<comment type="similarity">
    <text evidence="1">Belongs to the bacterial sugar transferase family.</text>
</comment>
<organism evidence="3 4">
    <name type="scientific">Vicingus serpentipes</name>
    <dbReference type="NCBI Taxonomy" id="1926625"/>
    <lineage>
        <taxon>Bacteria</taxon>
        <taxon>Pseudomonadati</taxon>
        <taxon>Bacteroidota</taxon>
        <taxon>Flavobacteriia</taxon>
        <taxon>Flavobacteriales</taxon>
        <taxon>Vicingaceae</taxon>
        <taxon>Vicingus</taxon>
    </lineage>
</organism>
<dbReference type="EMBL" id="VOOS01000003">
    <property type="protein sequence ID" value="TXB65280.1"/>
    <property type="molecule type" value="Genomic_DNA"/>
</dbReference>
<evidence type="ECO:0000259" key="2">
    <source>
        <dbReference type="Pfam" id="PF02397"/>
    </source>
</evidence>
<protein>
    <submittedName>
        <fullName evidence="3">Sugar transferase</fullName>
    </submittedName>
</protein>
<sequence length="344" mass="40442">MNKGIIIAEQGEKTYAYLSKFLDIESEDVEVVKTTTAFNVLKIPSSKKGIINLNKINDIKKINDFFKLINDKLENGGVFIGCVETKKERRKRIYKKYPIGIAQIYYLFDFIFKRVFSKLWITRWLYFFVTAGRNQVLSRAEALGRLAYCGFEIVNEHEIDNINYFVAKKIKTIENVKEPRFSILFRMNRVGENGELINVYKIRTMHPYAEYLQDYIYKINDLQKGGKFKNDFRVTTWGKVLRKLWIDELPMLVNLIKGQLKIVGVRPLSKHYLSLYSSELIEKRKTIKPGLIPPFYADMPETLDEIMDSELKYIDAYLKNPFSTDLKYFFKAFSNIIIKKVRSN</sequence>
<dbReference type="PANTHER" id="PTHR30576">
    <property type="entry name" value="COLANIC BIOSYNTHESIS UDP-GLUCOSE LIPID CARRIER TRANSFERASE"/>
    <property type="match status" value="1"/>
</dbReference>
<dbReference type="PANTHER" id="PTHR30576:SF0">
    <property type="entry name" value="UNDECAPRENYL-PHOSPHATE N-ACETYLGALACTOSAMINYL 1-PHOSPHATE TRANSFERASE-RELATED"/>
    <property type="match status" value="1"/>
</dbReference>
<dbReference type="GO" id="GO:0016780">
    <property type="term" value="F:phosphotransferase activity, for other substituted phosphate groups"/>
    <property type="evidence" value="ECO:0007669"/>
    <property type="project" value="TreeGrafter"/>
</dbReference>
<dbReference type="Pfam" id="PF02397">
    <property type="entry name" value="Bac_transf"/>
    <property type="match status" value="1"/>
</dbReference>
<gene>
    <name evidence="3" type="ORF">FRY74_07610</name>
</gene>
<keyword evidence="3" id="KW-0808">Transferase</keyword>
<accession>A0A5C6RUT9</accession>
<proteinExistence type="inferred from homology"/>